<keyword evidence="8" id="KW-0028">Amino-acid biosynthesis</keyword>
<dbReference type="UniPathway" id="UPA00148"/>
<evidence type="ECO:0000256" key="6">
    <source>
        <dbReference type="ARBA" id="ARBA00022679"/>
    </source>
</evidence>
<protein>
    <recommendedName>
        <fullName evidence="3">threonine-phosphate decarboxylase</fullName>
        <ecNumber evidence="3">4.1.1.81</ecNumber>
    </recommendedName>
    <alternativeName>
        <fullName evidence="9">L-threonine-O-3-phosphate decarboxylase</fullName>
    </alternativeName>
</protein>
<evidence type="ECO:0000313" key="12">
    <source>
        <dbReference type="EMBL" id="SDW34285.1"/>
    </source>
</evidence>
<evidence type="ECO:0000256" key="4">
    <source>
        <dbReference type="ARBA" id="ARBA00022573"/>
    </source>
</evidence>
<comment type="catalytic activity">
    <reaction evidence="10">
        <text>O-phospho-L-threonine + H(+) = (R)-1-aminopropan-2-yl phosphate + CO2</text>
        <dbReference type="Rhea" id="RHEA:11492"/>
        <dbReference type="ChEBI" id="CHEBI:15378"/>
        <dbReference type="ChEBI" id="CHEBI:16526"/>
        <dbReference type="ChEBI" id="CHEBI:58563"/>
        <dbReference type="ChEBI" id="CHEBI:58675"/>
        <dbReference type="EC" id="4.1.1.81"/>
    </reaction>
</comment>
<dbReference type="GO" id="GO:0009236">
    <property type="term" value="P:cobalamin biosynthetic process"/>
    <property type="evidence" value="ECO:0007669"/>
    <property type="project" value="UniProtKB-UniPathway"/>
</dbReference>
<dbReference type="Gene3D" id="3.90.1150.10">
    <property type="entry name" value="Aspartate Aminotransferase, domain 1"/>
    <property type="match status" value="1"/>
</dbReference>
<feature type="domain" description="Aminotransferase class I/classII large" evidence="11">
    <location>
        <begin position="23"/>
        <end position="347"/>
    </location>
</feature>
<evidence type="ECO:0000256" key="5">
    <source>
        <dbReference type="ARBA" id="ARBA00022576"/>
    </source>
</evidence>
<reference evidence="13" key="1">
    <citation type="submission" date="2016-10" db="EMBL/GenBank/DDBJ databases">
        <authorList>
            <person name="Varghese N."/>
        </authorList>
    </citation>
    <scope>NUCLEOTIDE SEQUENCE [LARGE SCALE GENOMIC DNA]</scope>
    <source>
        <strain evidence="13">DSM 12489</strain>
    </source>
</reference>
<dbReference type="GO" id="GO:0030170">
    <property type="term" value="F:pyridoxal phosphate binding"/>
    <property type="evidence" value="ECO:0007669"/>
    <property type="project" value="InterPro"/>
</dbReference>
<dbReference type="GO" id="GO:0008483">
    <property type="term" value="F:transaminase activity"/>
    <property type="evidence" value="ECO:0007669"/>
    <property type="project" value="UniProtKB-KW"/>
</dbReference>
<dbReference type="InterPro" id="IPR015422">
    <property type="entry name" value="PyrdxlP-dep_Trfase_small"/>
</dbReference>
<evidence type="ECO:0000256" key="9">
    <source>
        <dbReference type="ARBA" id="ARBA00029996"/>
    </source>
</evidence>
<dbReference type="GO" id="GO:0000105">
    <property type="term" value="P:L-histidine biosynthetic process"/>
    <property type="evidence" value="ECO:0007669"/>
    <property type="project" value="UniProtKB-KW"/>
</dbReference>
<dbReference type="CDD" id="cd00609">
    <property type="entry name" value="AAT_like"/>
    <property type="match status" value="1"/>
</dbReference>
<dbReference type="EC" id="4.1.1.81" evidence="3"/>
<dbReference type="STRING" id="89784.SAMN04489725_104205"/>
<keyword evidence="7" id="KW-0663">Pyridoxal phosphate</keyword>
<evidence type="ECO:0000313" key="13">
    <source>
        <dbReference type="Proteomes" id="UP000182589"/>
    </source>
</evidence>
<keyword evidence="4" id="KW-0169">Cobalamin biosynthesis</keyword>
<name>A0A1H2SS56_9BACL</name>
<dbReference type="EMBL" id="FNOJ01000004">
    <property type="protein sequence ID" value="SDW34285.1"/>
    <property type="molecule type" value="Genomic_DNA"/>
</dbReference>
<dbReference type="PANTHER" id="PTHR43643:SF3">
    <property type="entry name" value="HISTIDINOL-PHOSPHATE AMINOTRANSFERASE"/>
    <property type="match status" value="1"/>
</dbReference>
<dbReference type="InterPro" id="IPR015424">
    <property type="entry name" value="PyrdxlP-dep_Trfase"/>
</dbReference>
<dbReference type="InterPro" id="IPR005860">
    <property type="entry name" value="CobD"/>
</dbReference>
<dbReference type="AlphaFoldDB" id="A0A1H2SS56"/>
<dbReference type="Proteomes" id="UP000182589">
    <property type="component" value="Unassembled WGS sequence"/>
</dbReference>
<comment type="function">
    <text evidence="1">Decarboxylates L-threonine-O-3-phosphate to yield (R)-1-amino-2-propanol O-2-phosphate, the precursor for the linkage between the nucleotide loop and the corrin ring in cobalamin.</text>
</comment>
<organism evidence="12 13">
    <name type="scientific">Alicyclobacillus hesperidum</name>
    <dbReference type="NCBI Taxonomy" id="89784"/>
    <lineage>
        <taxon>Bacteria</taxon>
        <taxon>Bacillati</taxon>
        <taxon>Bacillota</taxon>
        <taxon>Bacilli</taxon>
        <taxon>Bacillales</taxon>
        <taxon>Alicyclobacillaceae</taxon>
        <taxon>Alicyclobacillus</taxon>
    </lineage>
</organism>
<evidence type="ECO:0000256" key="3">
    <source>
        <dbReference type="ARBA" id="ARBA00012285"/>
    </source>
</evidence>
<evidence type="ECO:0000256" key="2">
    <source>
        <dbReference type="ARBA" id="ARBA00004953"/>
    </source>
</evidence>
<dbReference type="InterPro" id="IPR004839">
    <property type="entry name" value="Aminotransferase_I/II_large"/>
</dbReference>
<sequence length="358" mass="39869">MTHGHGGRVYEYAEQTGVAPHELLDFSANMNPLGPPATALAAISEHLAEIRHYPDARHLEVREAIGERFGLPTDCIMCTNGAAEAIDIAIRHLRPGTVWIFEPAFAEYAQAAARSHCHIERLPLAENLNVCEALCAASVREGDVIVLNNPHNPTGAIWTARQVALVISFATERHAKVLVDESFLDFRPDEESYSVLSQVIMTKDVLVVRSATKIYAIPGLRFGFLAAHPSFIHEIAKHRDPWSVNQLAQRAAQAAYRDRGFLDATHAWLATESAWVHATWGKRQDVVWYPPSVNYVFCQLADDIPISAMLQSFADRGIFVRTCGNYHGLSDRHIRFAIRLHADNERLYDAFCALIASL</sequence>
<gene>
    <name evidence="12" type="ORF">SAMN04489725_104205</name>
</gene>
<dbReference type="Pfam" id="PF00155">
    <property type="entry name" value="Aminotran_1_2"/>
    <property type="match status" value="1"/>
</dbReference>
<evidence type="ECO:0000259" key="11">
    <source>
        <dbReference type="Pfam" id="PF00155"/>
    </source>
</evidence>
<dbReference type="InterPro" id="IPR015421">
    <property type="entry name" value="PyrdxlP-dep_Trfase_major"/>
</dbReference>
<dbReference type="SUPFAM" id="SSF53383">
    <property type="entry name" value="PLP-dependent transferases"/>
    <property type="match status" value="1"/>
</dbReference>
<dbReference type="RefSeq" id="WP_074692418.1">
    <property type="nucleotide sequence ID" value="NZ_FNOJ01000004.1"/>
</dbReference>
<keyword evidence="6" id="KW-0808">Transferase</keyword>
<dbReference type="InterPro" id="IPR050106">
    <property type="entry name" value="HistidinolP_aminotransfase"/>
</dbReference>
<evidence type="ECO:0000256" key="7">
    <source>
        <dbReference type="ARBA" id="ARBA00022898"/>
    </source>
</evidence>
<keyword evidence="13" id="KW-1185">Reference proteome</keyword>
<evidence type="ECO:0000256" key="8">
    <source>
        <dbReference type="ARBA" id="ARBA00023102"/>
    </source>
</evidence>
<dbReference type="NCBIfam" id="TIGR01140">
    <property type="entry name" value="L_thr_O3P_dcar"/>
    <property type="match status" value="1"/>
</dbReference>
<evidence type="ECO:0000256" key="1">
    <source>
        <dbReference type="ARBA" id="ARBA00003444"/>
    </source>
</evidence>
<keyword evidence="5" id="KW-0032">Aminotransferase</keyword>
<keyword evidence="8" id="KW-0368">Histidine biosynthesis</keyword>
<dbReference type="Gene3D" id="3.40.640.10">
    <property type="entry name" value="Type I PLP-dependent aspartate aminotransferase-like (Major domain)"/>
    <property type="match status" value="1"/>
</dbReference>
<dbReference type="PANTHER" id="PTHR43643">
    <property type="entry name" value="HISTIDINOL-PHOSPHATE AMINOTRANSFERASE 2"/>
    <property type="match status" value="1"/>
</dbReference>
<accession>A0A1H2SS56</accession>
<comment type="pathway">
    <text evidence="2">Cofactor biosynthesis; adenosylcobalamin biosynthesis.</text>
</comment>
<proteinExistence type="predicted"/>
<evidence type="ECO:0000256" key="10">
    <source>
        <dbReference type="ARBA" id="ARBA00048531"/>
    </source>
</evidence>
<dbReference type="GO" id="GO:0048472">
    <property type="term" value="F:threonine-phosphate decarboxylase activity"/>
    <property type="evidence" value="ECO:0007669"/>
    <property type="project" value="UniProtKB-EC"/>
</dbReference>